<keyword evidence="5" id="KW-0963">Cytoplasm</keyword>
<dbReference type="AlphaFoldDB" id="F8L656"/>
<dbReference type="PROSITE" id="PS51219">
    <property type="entry name" value="DPCK"/>
    <property type="match status" value="1"/>
</dbReference>
<evidence type="ECO:0000256" key="6">
    <source>
        <dbReference type="NCBIfam" id="TIGR00152"/>
    </source>
</evidence>
<dbReference type="NCBIfam" id="TIGR00152">
    <property type="entry name" value="dephospho-CoA kinase"/>
    <property type="match status" value="1"/>
</dbReference>
<keyword evidence="8" id="KW-1185">Reference proteome</keyword>
<keyword evidence="5 7" id="KW-0418">Kinase</keyword>
<evidence type="ECO:0000313" key="7">
    <source>
        <dbReference type="EMBL" id="CCB90098.1"/>
    </source>
</evidence>
<dbReference type="GO" id="GO:0005524">
    <property type="term" value="F:ATP binding"/>
    <property type="evidence" value="ECO:0007669"/>
    <property type="project" value="UniProtKB-UniRule"/>
</dbReference>
<proteinExistence type="inferred from homology"/>
<comment type="subcellular location">
    <subcellularLocation>
        <location evidence="5">Cytoplasm</location>
    </subcellularLocation>
</comment>
<reference evidence="7 8" key="1">
    <citation type="journal article" date="2011" name="Mol. Biol. Evol.">
        <title>Unity in variety--the pan-genome of the Chlamydiae.</title>
        <authorList>
            <person name="Collingro A."/>
            <person name="Tischler P."/>
            <person name="Weinmaier T."/>
            <person name="Penz T."/>
            <person name="Heinz E."/>
            <person name="Brunham R.C."/>
            <person name="Read T.D."/>
            <person name="Bavoil P.M."/>
            <person name="Sachse K."/>
            <person name="Kahane S."/>
            <person name="Friedman M.G."/>
            <person name="Rattei T."/>
            <person name="Myers G.S."/>
            <person name="Horn M."/>
        </authorList>
    </citation>
    <scope>NUCLEOTIDE SEQUENCE [LARGE SCALE GENOMIC DNA]</scope>
    <source>
        <strain evidence="8">ATCC VR-1471 / Z</strain>
    </source>
</reference>
<keyword evidence="4 5" id="KW-0173">Coenzyme A biosynthesis</keyword>
<dbReference type="RefSeq" id="WP_013944564.1">
    <property type="nucleotide sequence ID" value="NC_015713.1"/>
</dbReference>
<dbReference type="PANTHER" id="PTHR10695">
    <property type="entry name" value="DEPHOSPHO-COA KINASE-RELATED"/>
    <property type="match status" value="1"/>
</dbReference>
<sequence length="198" mass="22758">MLSLRKIAVTGGIASGKTTVCRLLKKHGAYQVSADDIIHQLLEKNAECKRRVIALLGPDILTDDKIDRKKVASLVFSDHEKLQQLENLLHPLLFTKIEEEYRKVEHDNRYCCFVAEVPLIQEIGKEKEFDLILAVIGDEKTAKERFIAAGFSKQEYDRRMKRQWDPEKKAELADFTITNDGDIAHLENQVKEFIHTLI</sequence>
<protein>
    <recommendedName>
        <fullName evidence="5 6">Dephospho-CoA kinase</fullName>
        <ecNumber evidence="5 6">2.7.1.24</ecNumber>
    </recommendedName>
    <alternativeName>
        <fullName evidence="5">Dephosphocoenzyme A kinase</fullName>
    </alternativeName>
</protein>
<keyword evidence="2 5" id="KW-0547">Nucleotide-binding</keyword>
<gene>
    <name evidence="5 7" type="primary">coaE</name>
    <name evidence="7" type="ordered locus">SNE_A22210</name>
</gene>
<dbReference type="CDD" id="cd02022">
    <property type="entry name" value="DPCK"/>
    <property type="match status" value="1"/>
</dbReference>
<dbReference type="eggNOG" id="COG0237">
    <property type="taxonomic scope" value="Bacteria"/>
</dbReference>
<comment type="function">
    <text evidence="5">Catalyzes the phosphorylation of the 3'-hydroxyl group of dephosphocoenzyme A to form coenzyme A.</text>
</comment>
<dbReference type="InterPro" id="IPR027417">
    <property type="entry name" value="P-loop_NTPase"/>
</dbReference>
<dbReference type="EC" id="2.7.1.24" evidence="5 6"/>
<dbReference type="UniPathway" id="UPA00241">
    <property type="reaction ID" value="UER00356"/>
</dbReference>
<name>F8L656_SIMNZ</name>
<dbReference type="GO" id="GO:0015937">
    <property type="term" value="P:coenzyme A biosynthetic process"/>
    <property type="evidence" value="ECO:0007669"/>
    <property type="project" value="UniProtKB-UniRule"/>
</dbReference>
<dbReference type="Gene3D" id="3.40.50.300">
    <property type="entry name" value="P-loop containing nucleotide triphosphate hydrolases"/>
    <property type="match status" value="1"/>
</dbReference>
<dbReference type="PANTHER" id="PTHR10695:SF46">
    <property type="entry name" value="BIFUNCTIONAL COENZYME A SYNTHASE-RELATED"/>
    <property type="match status" value="1"/>
</dbReference>
<dbReference type="HAMAP" id="MF_00376">
    <property type="entry name" value="Dephospho_CoA_kinase"/>
    <property type="match status" value="1"/>
</dbReference>
<evidence type="ECO:0000256" key="4">
    <source>
        <dbReference type="ARBA" id="ARBA00022993"/>
    </source>
</evidence>
<dbReference type="SUPFAM" id="SSF52540">
    <property type="entry name" value="P-loop containing nucleoside triphosphate hydrolases"/>
    <property type="match status" value="1"/>
</dbReference>
<dbReference type="STRING" id="331113.SNE_A22210"/>
<dbReference type="GO" id="GO:0004140">
    <property type="term" value="F:dephospho-CoA kinase activity"/>
    <property type="evidence" value="ECO:0007669"/>
    <property type="project" value="UniProtKB-UniRule"/>
</dbReference>
<dbReference type="KEGG" id="sng:SNE_A22210"/>
<dbReference type="EMBL" id="FR872582">
    <property type="protein sequence ID" value="CCB90098.1"/>
    <property type="molecule type" value="Genomic_DNA"/>
</dbReference>
<dbReference type="GO" id="GO:0005737">
    <property type="term" value="C:cytoplasm"/>
    <property type="evidence" value="ECO:0007669"/>
    <property type="project" value="UniProtKB-SubCell"/>
</dbReference>
<evidence type="ECO:0000256" key="2">
    <source>
        <dbReference type="ARBA" id="ARBA00022741"/>
    </source>
</evidence>
<accession>F8L656</accession>
<evidence type="ECO:0000256" key="1">
    <source>
        <dbReference type="ARBA" id="ARBA00009018"/>
    </source>
</evidence>
<feature type="binding site" evidence="5">
    <location>
        <begin position="14"/>
        <end position="19"/>
    </location>
    <ligand>
        <name>ATP</name>
        <dbReference type="ChEBI" id="CHEBI:30616"/>
    </ligand>
</feature>
<keyword evidence="3 5" id="KW-0067">ATP-binding</keyword>
<keyword evidence="5 7" id="KW-0808">Transferase</keyword>
<comment type="catalytic activity">
    <reaction evidence="5">
        <text>3'-dephospho-CoA + ATP = ADP + CoA + H(+)</text>
        <dbReference type="Rhea" id="RHEA:18245"/>
        <dbReference type="ChEBI" id="CHEBI:15378"/>
        <dbReference type="ChEBI" id="CHEBI:30616"/>
        <dbReference type="ChEBI" id="CHEBI:57287"/>
        <dbReference type="ChEBI" id="CHEBI:57328"/>
        <dbReference type="ChEBI" id="CHEBI:456216"/>
        <dbReference type="EC" id="2.7.1.24"/>
    </reaction>
</comment>
<comment type="similarity">
    <text evidence="1 5">Belongs to the CoaE family.</text>
</comment>
<dbReference type="Pfam" id="PF01121">
    <property type="entry name" value="CoaE"/>
    <property type="match status" value="1"/>
</dbReference>
<evidence type="ECO:0000256" key="3">
    <source>
        <dbReference type="ARBA" id="ARBA00022840"/>
    </source>
</evidence>
<dbReference type="InterPro" id="IPR001977">
    <property type="entry name" value="Depp_CoAkinase"/>
</dbReference>
<evidence type="ECO:0000256" key="5">
    <source>
        <dbReference type="HAMAP-Rule" id="MF_00376"/>
    </source>
</evidence>
<dbReference type="HOGENOM" id="CLU_057180_3_1_0"/>
<comment type="pathway">
    <text evidence="5">Cofactor biosynthesis; coenzyme A biosynthesis; CoA from (R)-pantothenate: step 5/5.</text>
</comment>
<evidence type="ECO:0000313" key="8">
    <source>
        <dbReference type="Proteomes" id="UP000000496"/>
    </source>
</evidence>
<dbReference type="Proteomes" id="UP000000496">
    <property type="component" value="Chromosome gsn.131"/>
</dbReference>
<organism evidence="7 8">
    <name type="scientific">Simkania negevensis (strain ATCC VR-1471 / DSM 27360 / Z)</name>
    <dbReference type="NCBI Taxonomy" id="331113"/>
    <lineage>
        <taxon>Bacteria</taxon>
        <taxon>Pseudomonadati</taxon>
        <taxon>Chlamydiota</taxon>
        <taxon>Chlamydiia</taxon>
        <taxon>Parachlamydiales</taxon>
        <taxon>Simkaniaceae</taxon>
        <taxon>Simkania</taxon>
    </lineage>
</organism>
<dbReference type="OrthoDB" id="17745at2"/>